<accession>A0A9P6XZU7</accession>
<gene>
    <name evidence="2" type="ORF">G6F51_011138</name>
</gene>
<evidence type="ECO:0000313" key="3">
    <source>
        <dbReference type="Proteomes" id="UP000717996"/>
    </source>
</evidence>
<dbReference type="Gene3D" id="3.30.420.10">
    <property type="entry name" value="Ribonuclease H-like superfamily/Ribonuclease H"/>
    <property type="match status" value="1"/>
</dbReference>
<dbReference type="PANTHER" id="PTHR46564">
    <property type="entry name" value="TRANSPOSASE"/>
    <property type="match status" value="1"/>
</dbReference>
<comment type="caution">
    <text evidence="2">The sequence shown here is derived from an EMBL/GenBank/DDBJ whole genome shotgun (WGS) entry which is preliminary data.</text>
</comment>
<name>A0A9P6XZU7_RHIOR</name>
<reference evidence="2" key="1">
    <citation type="journal article" date="2020" name="Microb. Genom.">
        <title>Genetic diversity of clinical and environmental Mucorales isolates obtained from an investigation of mucormycosis cases among solid organ transplant recipients.</title>
        <authorList>
            <person name="Nguyen M.H."/>
            <person name="Kaul D."/>
            <person name="Muto C."/>
            <person name="Cheng S.J."/>
            <person name="Richter R.A."/>
            <person name="Bruno V.M."/>
            <person name="Liu G."/>
            <person name="Beyhan S."/>
            <person name="Sundermann A.J."/>
            <person name="Mounaud S."/>
            <person name="Pasculle A.W."/>
            <person name="Nierman W.C."/>
            <person name="Driscoll E."/>
            <person name="Cumbie R."/>
            <person name="Clancy C.J."/>
            <person name="Dupont C.L."/>
        </authorList>
    </citation>
    <scope>NUCLEOTIDE SEQUENCE</scope>
    <source>
        <strain evidence="2">GL16</strain>
    </source>
</reference>
<dbReference type="OrthoDB" id="2236419at2759"/>
<dbReference type="PANTHER" id="PTHR46564:SF1">
    <property type="entry name" value="TRANSPOSASE"/>
    <property type="match status" value="1"/>
</dbReference>
<dbReference type="GO" id="GO:0003676">
    <property type="term" value="F:nucleic acid binding"/>
    <property type="evidence" value="ECO:0007669"/>
    <property type="project" value="InterPro"/>
</dbReference>
<dbReference type="Pfam" id="PF13358">
    <property type="entry name" value="DDE_3"/>
    <property type="match status" value="1"/>
</dbReference>
<evidence type="ECO:0000259" key="1">
    <source>
        <dbReference type="Pfam" id="PF13358"/>
    </source>
</evidence>
<feature type="domain" description="Tc1-like transposase DDE" evidence="1">
    <location>
        <begin position="186"/>
        <end position="271"/>
    </location>
</feature>
<organism evidence="2 3">
    <name type="scientific">Rhizopus oryzae</name>
    <name type="common">Mucormycosis agent</name>
    <name type="synonym">Rhizopus arrhizus var. delemar</name>
    <dbReference type="NCBI Taxonomy" id="64495"/>
    <lineage>
        <taxon>Eukaryota</taxon>
        <taxon>Fungi</taxon>
        <taxon>Fungi incertae sedis</taxon>
        <taxon>Mucoromycota</taxon>
        <taxon>Mucoromycotina</taxon>
        <taxon>Mucoromycetes</taxon>
        <taxon>Mucorales</taxon>
        <taxon>Mucorineae</taxon>
        <taxon>Rhizopodaceae</taxon>
        <taxon>Rhizopus</taxon>
    </lineage>
</organism>
<dbReference type="EMBL" id="JAANIT010002546">
    <property type="protein sequence ID" value="KAG1536129.1"/>
    <property type="molecule type" value="Genomic_DNA"/>
</dbReference>
<protein>
    <recommendedName>
        <fullName evidence="1">Tc1-like transposase DDE domain-containing protein</fullName>
    </recommendedName>
</protein>
<sequence>MLLSERIDPKDADMKEIPINKERNTTYDIYTNEDRLRYFFYLHEKLLKPAEAAKLANVNPETARKWKASSQLNENHKMHLLNFFDENPSAVIQAAVEDLTKSFEDLEIEKIRVAEFMKEECNLILKVVTRRPKAINSQKNLEARANWVIEWQKKKGLHFMNNCAFLDEAGFDVNMRRSRAPEGVAAVIPKGTTAGHFVQFISDTLDIMDAFPNMKVFHIVMDNAPIHPRDVVDPIASQRGYIPVYLPPYSPELNPIEMFWKVLKDRVKRGKILSSTR</sequence>
<dbReference type="InterPro" id="IPR036397">
    <property type="entry name" value="RNaseH_sf"/>
</dbReference>
<dbReference type="Proteomes" id="UP000717996">
    <property type="component" value="Unassembled WGS sequence"/>
</dbReference>
<dbReference type="AlphaFoldDB" id="A0A9P6XZU7"/>
<proteinExistence type="predicted"/>
<evidence type="ECO:0000313" key="2">
    <source>
        <dbReference type="EMBL" id="KAG1536129.1"/>
    </source>
</evidence>
<dbReference type="InterPro" id="IPR038717">
    <property type="entry name" value="Tc1-like_DDE_dom"/>
</dbReference>